<dbReference type="AlphaFoldDB" id="A0A2P6MQ30"/>
<dbReference type="PANTHER" id="PTHR14859">
    <property type="entry name" value="CALCOFLUOR WHITE HYPERSENSITIVE PROTEIN PRECURSOR"/>
    <property type="match status" value="1"/>
</dbReference>
<dbReference type="Pfam" id="PF03372">
    <property type="entry name" value="Exo_endo_phos"/>
    <property type="match status" value="1"/>
</dbReference>
<dbReference type="GO" id="GO:0006506">
    <property type="term" value="P:GPI anchor biosynthetic process"/>
    <property type="evidence" value="ECO:0007669"/>
    <property type="project" value="TreeGrafter"/>
</dbReference>
<dbReference type="EMBL" id="MDYQ01000539">
    <property type="protein sequence ID" value="PRP73819.1"/>
    <property type="molecule type" value="Genomic_DNA"/>
</dbReference>
<dbReference type="InterPro" id="IPR005135">
    <property type="entry name" value="Endo/exonuclease/phosphatase"/>
</dbReference>
<sequence length="277" mass="31858">MRFVTYNIHSFGGNDHRDNLDRITAVLKATDADVIALQEVVHPTSERAGLDPHLKRLADALNMKYYWGEAVDGFGNALLTRLPVLSHSTILLPSLARPKNMHTRCALRVEIDISSLHDGAACKPLCVYSLHLDHIDEERRMRQAEELMNHLKEDHTVLLGDFNALTRQDYDDIHWKQITDHRINSRWEAPRSDLMRRMMEDGKFTDSMRVVYERKGQYGKHPQKTKTCWAGTRIDYVLTRGFDERAIVDGKVLDDGGASDHWPVMIDLDVECLKENQ</sequence>
<evidence type="ECO:0000313" key="3">
    <source>
        <dbReference type="Proteomes" id="UP000241769"/>
    </source>
</evidence>
<proteinExistence type="predicted"/>
<feature type="domain" description="Endonuclease/exonuclease/phosphatase" evidence="1">
    <location>
        <begin position="4"/>
        <end position="261"/>
    </location>
</feature>
<accession>A0A2P6MQ30</accession>
<dbReference type="SUPFAM" id="SSF56219">
    <property type="entry name" value="DNase I-like"/>
    <property type="match status" value="1"/>
</dbReference>
<gene>
    <name evidence="2" type="ORF">PROFUN_10189</name>
</gene>
<protein>
    <recommendedName>
        <fullName evidence="1">Endonuclease/exonuclease/phosphatase domain-containing protein</fullName>
    </recommendedName>
</protein>
<dbReference type="GO" id="GO:0003824">
    <property type="term" value="F:catalytic activity"/>
    <property type="evidence" value="ECO:0007669"/>
    <property type="project" value="InterPro"/>
</dbReference>
<organism evidence="2 3">
    <name type="scientific">Planoprotostelium fungivorum</name>
    <dbReference type="NCBI Taxonomy" id="1890364"/>
    <lineage>
        <taxon>Eukaryota</taxon>
        <taxon>Amoebozoa</taxon>
        <taxon>Evosea</taxon>
        <taxon>Variosea</taxon>
        <taxon>Cavosteliida</taxon>
        <taxon>Cavosteliaceae</taxon>
        <taxon>Planoprotostelium</taxon>
    </lineage>
</organism>
<dbReference type="GO" id="GO:0016020">
    <property type="term" value="C:membrane"/>
    <property type="evidence" value="ECO:0007669"/>
    <property type="project" value="GOC"/>
</dbReference>
<reference evidence="2 3" key="1">
    <citation type="journal article" date="2018" name="Genome Biol. Evol.">
        <title>Multiple Roots of Fruiting Body Formation in Amoebozoa.</title>
        <authorList>
            <person name="Hillmann F."/>
            <person name="Forbes G."/>
            <person name="Novohradska S."/>
            <person name="Ferling I."/>
            <person name="Riege K."/>
            <person name="Groth M."/>
            <person name="Westermann M."/>
            <person name="Marz M."/>
            <person name="Spaller T."/>
            <person name="Winckler T."/>
            <person name="Schaap P."/>
            <person name="Glockner G."/>
        </authorList>
    </citation>
    <scope>NUCLEOTIDE SEQUENCE [LARGE SCALE GENOMIC DNA]</scope>
    <source>
        <strain evidence="2 3">Jena</strain>
    </source>
</reference>
<dbReference type="InterPro" id="IPR036691">
    <property type="entry name" value="Endo/exonu/phosph_ase_sf"/>
</dbReference>
<dbReference type="InParanoid" id="A0A2P6MQ30"/>
<dbReference type="PANTHER" id="PTHR14859:SF1">
    <property type="entry name" value="PGAP2-INTERACTING PROTEIN"/>
    <property type="match status" value="1"/>
</dbReference>
<name>A0A2P6MQ30_9EUKA</name>
<keyword evidence="3" id="KW-1185">Reference proteome</keyword>
<dbReference type="STRING" id="1890364.A0A2P6MQ30"/>
<comment type="caution">
    <text evidence="2">The sequence shown here is derived from an EMBL/GenBank/DDBJ whole genome shotgun (WGS) entry which is preliminary data.</text>
</comment>
<dbReference type="Proteomes" id="UP000241769">
    <property type="component" value="Unassembled WGS sequence"/>
</dbReference>
<dbReference type="Gene3D" id="3.60.10.10">
    <property type="entry name" value="Endonuclease/exonuclease/phosphatase"/>
    <property type="match status" value="1"/>
</dbReference>
<evidence type="ECO:0000259" key="1">
    <source>
        <dbReference type="Pfam" id="PF03372"/>
    </source>
</evidence>
<evidence type="ECO:0000313" key="2">
    <source>
        <dbReference type="EMBL" id="PRP73819.1"/>
    </source>
</evidence>
<dbReference type="InterPro" id="IPR051916">
    <property type="entry name" value="GPI-anchor_lipid_remodeler"/>
</dbReference>
<dbReference type="OrthoDB" id="200415at2759"/>